<organism evidence="7">
    <name type="scientific">Melampsora larici-populina (strain 98AG31 / pathotype 3-4-7)</name>
    <name type="common">Poplar leaf rust fungus</name>
    <dbReference type="NCBI Taxonomy" id="747676"/>
    <lineage>
        <taxon>Eukaryota</taxon>
        <taxon>Fungi</taxon>
        <taxon>Dikarya</taxon>
        <taxon>Basidiomycota</taxon>
        <taxon>Pucciniomycotina</taxon>
        <taxon>Pucciniomycetes</taxon>
        <taxon>Pucciniales</taxon>
        <taxon>Melampsoraceae</taxon>
        <taxon>Melampsora</taxon>
    </lineage>
</organism>
<keyword evidence="4" id="KW-0539">Nucleus</keyword>
<dbReference type="Proteomes" id="UP000001072">
    <property type="component" value="Unassembled WGS sequence"/>
</dbReference>
<feature type="region of interest" description="Disordered" evidence="5">
    <location>
        <begin position="116"/>
        <end position="260"/>
    </location>
</feature>
<dbReference type="eggNOG" id="ENOG502R2BH">
    <property type="taxonomic scope" value="Eukaryota"/>
</dbReference>
<evidence type="ECO:0000256" key="5">
    <source>
        <dbReference type="SAM" id="MobiDB-lite"/>
    </source>
</evidence>
<dbReference type="Pfam" id="PF09805">
    <property type="entry name" value="Nop25"/>
    <property type="match status" value="1"/>
</dbReference>
<dbReference type="AlphaFoldDB" id="F4RG82"/>
<evidence type="ECO:0000256" key="3">
    <source>
        <dbReference type="ARBA" id="ARBA00023054"/>
    </source>
</evidence>
<dbReference type="EMBL" id="GL883100">
    <property type="protein sequence ID" value="EGG08713.1"/>
    <property type="molecule type" value="Genomic_DNA"/>
</dbReference>
<dbReference type="VEuPathDB" id="FungiDB:MELLADRAFT_115950"/>
<dbReference type="OrthoDB" id="2504376at2759"/>
<feature type="compositionally biased region" description="Polar residues" evidence="5">
    <location>
        <begin position="145"/>
        <end position="159"/>
    </location>
</feature>
<proteinExistence type="inferred from homology"/>
<evidence type="ECO:0000256" key="4">
    <source>
        <dbReference type="ARBA" id="ARBA00023242"/>
    </source>
</evidence>
<dbReference type="HOGENOM" id="CLU_1103237_0_0_1"/>
<comment type="subcellular location">
    <subcellularLocation>
        <location evidence="1">Nucleus</location>
        <location evidence="1">Nucleolus</location>
    </subcellularLocation>
</comment>
<dbReference type="GO" id="GO:0019843">
    <property type="term" value="F:rRNA binding"/>
    <property type="evidence" value="ECO:0007669"/>
    <property type="project" value="TreeGrafter"/>
</dbReference>
<comment type="similarity">
    <text evidence="2">Belongs to the RRP17 family.</text>
</comment>
<evidence type="ECO:0000313" key="6">
    <source>
        <dbReference type="EMBL" id="EGG08713.1"/>
    </source>
</evidence>
<dbReference type="RefSeq" id="XP_007408299.1">
    <property type="nucleotide sequence ID" value="XM_007408237.1"/>
</dbReference>
<dbReference type="InParanoid" id="F4RG82"/>
<evidence type="ECO:0008006" key="8">
    <source>
        <dbReference type="Google" id="ProtNLM"/>
    </source>
</evidence>
<keyword evidence="3" id="KW-0175">Coiled coil</keyword>
<reference evidence="7" key="1">
    <citation type="journal article" date="2011" name="Proc. Natl. Acad. Sci. U.S.A.">
        <title>Obligate biotrophy features unraveled by the genomic analysis of rust fungi.</title>
        <authorList>
            <person name="Duplessis S."/>
            <person name="Cuomo C.A."/>
            <person name="Lin Y.-C."/>
            <person name="Aerts A."/>
            <person name="Tisserant E."/>
            <person name="Veneault-Fourrey C."/>
            <person name="Joly D.L."/>
            <person name="Hacquard S."/>
            <person name="Amselem J."/>
            <person name="Cantarel B.L."/>
            <person name="Chiu R."/>
            <person name="Coutinho P.M."/>
            <person name="Feau N."/>
            <person name="Field M."/>
            <person name="Frey P."/>
            <person name="Gelhaye E."/>
            <person name="Goldberg J."/>
            <person name="Grabherr M.G."/>
            <person name="Kodira C.D."/>
            <person name="Kohler A."/>
            <person name="Kuees U."/>
            <person name="Lindquist E.A."/>
            <person name="Lucas S.M."/>
            <person name="Mago R."/>
            <person name="Mauceli E."/>
            <person name="Morin E."/>
            <person name="Murat C."/>
            <person name="Pangilinan J.L."/>
            <person name="Park R."/>
            <person name="Pearson M."/>
            <person name="Quesneville H."/>
            <person name="Rouhier N."/>
            <person name="Sakthikumar S."/>
            <person name="Salamov A.A."/>
            <person name="Schmutz J."/>
            <person name="Selles B."/>
            <person name="Shapiro H."/>
            <person name="Tanguay P."/>
            <person name="Tuskan G.A."/>
            <person name="Henrissat B."/>
            <person name="Van de Peer Y."/>
            <person name="Rouze P."/>
            <person name="Ellis J.G."/>
            <person name="Dodds P.N."/>
            <person name="Schein J.E."/>
            <person name="Zhong S."/>
            <person name="Hamelin R.C."/>
            <person name="Grigoriev I.V."/>
            <person name="Szabo L.J."/>
            <person name="Martin F."/>
        </authorList>
    </citation>
    <scope>NUCLEOTIDE SEQUENCE [LARGE SCALE GENOMIC DNA]</scope>
    <source>
        <strain evidence="7">98AG31 / pathotype 3-4-7</strain>
    </source>
</reference>
<dbReference type="KEGG" id="mlr:MELLADRAFT_115950"/>
<evidence type="ECO:0000256" key="2">
    <source>
        <dbReference type="ARBA" id="ARBA00007175"/>
    </source>
</evidence>
<protein>
    <recommendedName>
        <fullName evidence="8">Nucleolar protein 12</fullName>
    </recommendedName>
</protein>
<dbReference type="InterPro" id="IPR019186">
    <property type="entry name" value="Nucleolar_protein_12"/>
</dbReference>
<feature type="compositionally biased region" description="Low complexity" evidence="5">
    <location>
        <begin position="181"/>
        <end position="197"/>
    </location>
</feature>
<feature type="compositionally biased region" description="Basic and acidic residues" evidence="5">
    <location>
        <begin position="1"/>
        <end position="17"/>
    </location>
</feature>
<keyword evidence="7" id="KW-1185">Reference proteome</keyword>
<dbReference type="GeneID" id="18925722"/>
<dbReference type="GO" id="GO:0005730">
    <property type="term" value="C:nucleolus"/>
    <property type="evidence" value="ECO:0007669"/>
    <property type="project" value="UniProtKB-SubCell"/>
</dbReference>
<accession>F4RG82</accession>
<gene>
    <name evidence="6" type="ORF">MELLADRAFT_115950</name>
</gene>
<feature type="region of interest" description="Disordered" evidence="5">
    <location>
        <begin position="1"/>
        <end position="37"/>
    </location>
</feature>
<dbReference type="PANTHER" id="PTHR14577">
    <property type="entry name" value="NUCLEOLAR PROTEIN 12"/>
    <property type="match status" value="1"/>
</dbReference>
<name>F4RG82_MELLP</name>
<feature type="compositionally biased region" description="Polar residues" evidence="5">
    <location>
        <begin position="170"/>
        <end position="180"/>
    </location>
</feature>
<dbReference type="STRING" id="747676.F4RG82"/>
<dbReference type="PANTHER" id="PTHR14577:SF0">
    <property type="entry name" value="NUCLEOLAR PROTEIN 12"/>
    <property type="match status" value="1"/>
</dbReference>
<evidence type="ECO:0000313" key="7">
    <source>
        <dbReference type="Proteomes" id="UP000001072"/>
    </source>
</evidence>
<feature type="region of interest" description="Disordered" evidence="5">
    <location>
        <begin position="52"/>
        <end position="75"/>
    </location>
</feature>
<feature type="compositionally biased region" description="Basic residues" evidence="5">
    <location>
        <begin position="232"/>
        <end position="241"/>
    </location>
</feature>
<evidence type="ECO:0000256" key="1">
    <source>
        <dbReference type="ARBA" id="ARBA00004604"/>
    </source>
</evidence>
<feature type="compositionally biased region" description="Basic residues" evidence="5">
    <location>
        <begin position="249"/>
        <end position="260"/>
    </location>
</feature>
<sequence>MPHTNSKERNKRRAELRTKHKGSKSASSQFPFKTDRKAAVFDDTARHEYLTGFSTRKKAAKLAAQQRATRREREERLELRRQLKATRLAKVKENLEMQAEYYGDDAFATIELDQLLPKHTETYENEDEERIKDEERYEDEEEPKGQSNKDASKSQTTVTVEAFSVDHTVLTESQPSSSHQTTDPSFSKPTKPSTSTSRDGFKKPFDHSSTGPTKKKKPGRIPYESKATRKIERAKKQRKRTEKADGKSKFKKRTGPVKRG</sequence>